<name>A0A367GB08_9FIRM</name>
<dbReference type="Proteomes" id="UP000252378">
    <property type="component" value="Unassembled WGS sequence"/>
</dbReference>
<dbReference type="EMBL" id="PXUP01000005">
    <property type="protein sequence ID" value="RCH47152.1"/>
    <property type="molecule type" value="Genomic_DNA"/>
</dbReference>
<sequence>MKNKEANFQILKIAAMLMIVSHHLVAKNAFNIDTQVIGITGNKLALQILGNNAFIGNNLFFLVSAWFLSKKPDEKVDLNYSARSCWKIEKTVLFYGLSMCIGTFIFGGGRAKYYCSNLYFQH</sequence>
<evidence type="ECO:0000256" key="1">
    <source>
        <dbReference type="SAM" id="Phobius"/>
    </source>
</evidence>
<evidence type="ECO:0000313" key="3">
    <source>
        <dbReference type="Proteomes" id="UP000252378"/>
    </source>
</evidence>
<feature type="transmembrane region" description="Helical" evidence="1">
    <location>
        <begin position="7"/>
        <end position="25"/>
    </location>
</feature>
<evidence type="ECO:0000313" key="2">
    <source>
        <dbReference type="EMBL" id="RCH47152.1"/>
    </source>
</evidence>
<comment type="caution">
    <text evidence="2">The sequence shown here is derived from an EMBL/GenBank/DDBJ whole genome shotgun (WGS) entry which is preliminary data.</text>
</comment>
<keyword evidence="1" id="KW-0812">Transmembrane</keyword>
<keyword evidence="1" id="KW-1133">Transmembrane helix</keyword>
<reference evidence="2 3" key="1">
    <citation type="submission" date="2018-03" db="EMBL/GenBank/DDBJ databases">
        <title>Complete genome sequencing of Faecalibacterium prausnitzii strains isolated from the human gut.</title>
        <authorList>
            <person name="Fitzgerald B.C."/>
            <person name="Shkoporov A.N."/>
            <person name="Ross P.R."/>
            <person name="Hill C."/>
        </authorList>
    </citation>
    <scope>NUCLEOTIDE SEQUENCE [LARGE SCALE GENOMIC DNA]</scope>
    <source>
        <strain evidence="2 3">ATCC 27768</strain>
    </source>
</reference>
<feature type="transmembrane region" description="Helical" evidence="1">
    <location>
        <begin position="45"/>
        <end position="68"/>
    </location>
</feature>
<organism evidence="2 3">
    <name type="scientific">Faecalibacterium prausnitzii</name>
    <dbReference type="NCBI Taxonomy" id="853"/>
    <lineage>
        <taxon>Bacteria</taxon>
        <taxon>Bacillati</taxon>
        <taxon>Bacillota</taxon>
        <taxon>Clostridia</taxon>
        <taxon>Eubacteriales</taxon>
        <taxon>Oscillospiraceae</taxon>
        <taxon>Faecalibacterium</taxon>
    </lineage>
</organism>
<feature type="transmembrane region" description="Helical" evidence="1">
    <location>
        <begin position="92"/>
        <end position="111"/>
    </location>
</feature>
<proteinExistence type="predicted"/>
<dbReference type="AlphaFoldDB" id="A0A367GB08"/>
<evidence type="ECO:0008006" key="4">
    <source>
        <dbReference type="Google" id="ProtNLM"/>
    </source>
</evidence>
<dbReference type="RefSeq" id="WP_113992184.1">
    <property type="nucleotide sequence ID" value="NZ_JAWHPP010000003.1"/>
</dbReference>
<protein>
    <recommendedName>
        <fullName evidence="4">Acyltransferase 3 domain-containing protein</fullName>
    </recommendedName>
</protein>
<gene>
    <name evidence="2" type="ORF">C7J97_05050</name>
</gene>
<accession>A0A367GB08</accession>
<keyword evidence="1" id="KW-0472">Membrane</keyword>